<comment type="subcellular location">
    <subcellularLocation>
        <location evidence="2">Membrane</location>
    </subcellularLocation>
</comment>
<dbReference type="PANTHER" id="PTHR43711:SF26">
    <property type="entry name" value="SENSOR HISTIDINE KINASE RCSC"/>
    <property type="match status" value="1"/>
</dbReference>
<dbReference type="CDD" id="cd00082">
    <property type="entry name" value="HisKA"/>
    <property type="match status" value="1"/>
</dbReference>
<dbReference type="KEGG" id="acel:acsn021_38070"/>
<dbReference type="SMART" id="SM00304">
    <property type="entry name" value="HAMP"/>
    <property type="match status" value="1"/>
</dbReference>
<dbReference type="FunFam" id="3.30.565.10:FF:000006">
    <property type="entry name" value="Sensor histidine kinase WalK"/>
    <property type="match status" value="1"/>
</dbReference>
<proteinExistence type="predicted"/>
<evidence type="ECO:0000256" key="8">
    <source>
        <dbReference type="ARBA" id="ARBA00023136"/>
    </source>
</evidence>
<sequence>MNLYTNTSMDNYQSRLQDQADRISEQLSSMIQNNETENFLEYLNVLQQMDTDKPDIWTISNPDAVNPMDKSVESASWEDIILPQDFTQVIRKAFAGFIEHRSGYYEEFGGMSAVVGVPVWVNDEVVGAVMLVSEIKEQEKLIQNSMSMIYLSVGVSLFISFIIAIVFAKGISNPISLMRATALKLADGDYESHTEIKRQDEIGDLARTIDILAVELKENEIERQNREQVRVDFFANVSHELRTPITVIRAYTESLLDGIITDEEKIYQYYVKILSECKGMERLVGDLLLLSKMQNPDFEVDKEPVNVLQIFEDLIKSVHAISDEKNIKVELTKDKPAYMMMGDYDRLKQMFLIILDNAIKFSKENSIIHIILAKQDKLMISIRDEGIGISKEDLPSIFDKFYKSKLKQNEQGSGLGLAIARQIALKHESEIKVKSAPGEGTEFIFYFQCLENYVEELDI</sequence>
<dbReference type="GO" id="GO:0000155">
    <property type="term" value="F:phosphorelay sensor kinase activity"/>
    <property type="evidence" value="ECO:0007669"/>
    <property type="project" value="InterPro"/>
</dbReference>
<dbReference type="RefSeq" id="WP_184095492.1">
    <property type="nucleotide sequence ID" value="NZ_AP023367.1"/>
</dbReference>
<dbReference type="Proteomes" id="UP000515561">
    <property type="component" value="Chromosome"/>
</dbReference>
<dbReference type="Pfam" id="PF02518">
    <property type="entry name" value="HATPase_c"/>
    <property type="match status" value="1"/>
</dbReference>
<dbReference type="Pfam" id="PF00672">
    <property type="entry name" value="HAMP"/>
    <property type="match status" value="1"/>
</dbReference>
<dbReference type="InterPro" id="IPR036097">
    <property type="entry name" value="HisK_dim/P_sf"/>
</dbReference>
<evidence type="ECO:0000256" key="7">
    <source>
        <dbReference type="ARBA" id="ARBA00023012"/>
    </source>
</evidence>
<dbReference type="InterPro" id="IPR036890">
    <property type="entry name" value="HATPase_C_sf"/>
</dbReference>
<dbReference type="SMART" id="SM00387">
    <property type="entry name" value="HATPase_c"/>
    <property type="match status" value="1"/>
</dbReference>
<comment type="catalytic activity">
    <reaction evidence="1">
        <text>ATP + protein L-histidine = ADP + protein N-phospho-L-histidine.</text>
        <dbReference type="EC" id="2.7.13.3"/>
    </reaction>
</comment>
<dbReference type="PRINTS" id="PR00344">
    <property type="entry name" value="BCTRLSENSOR"/>
</dbReference>
<dbReference type="GO" id="GO:0016020">
    <property type="term" value="C:membrane"/>
    <property type="evidence" value="ECO:0007669"/>
    <property type="project" value="UniProtKB-SubCell"/>
</dbReference>
<dbReference type="PROSITE" id="PS50109">
    <property type="entry name" value="HIS_KIN"/>
    <property type="match status" value="1"/>
</dbReference>
<dbReference type="EMBL" id="AP023367">
    <property type="protein sequence ID" value="BCJ96238.1"/>
    <property type="molecule type" value="Genomic_DNA"/>
</dbReference>
<dbReference type="Gene3D" id="1.10.287.130">
    <property type="match status" value="1"/>
</dbReference>
<dbReference type="InterPro" id="IPR050736">
    <property type="entry name" value="Sensor_HK_Regulatory"/>
</dbReference>
<dbReference type="AlphaFoldDB" id="A0A6S6RBG6"/>
<dbReference type="InterPro" id="IPR004358">
    <property type="entry name" value="Sig_transdc_His_kin-like_C"/>
</dbReference>
<keyword evidence="4" id="KW-0597">Phosphoprotein</keyword>
<keyword evidence="6" id="KW-0418">Kinase</keyword>
<accession>A0A6S6RBG6</accession>
<dbReference type="FunFam" id="1.10.287.130:FF:000001">
    <property type="entry name" value="Two-component sensor histidine kinase"/>
    <property type="match status" value="1"/>
</dbReference>
<dbReference type="PANTHER" id="PTHR43711">
    <property type="entry name" value="TWO-COMPONENT HISTIDINE KINASE"/>
    <property type="match status" value="1"/>
</dbReference>
<dbReference type="SUPFAM" id="SSF47384">
    <property type="entry name" value="Homodimeric domain of signal transducing histidine kinase"/>
    <property type="match status" value="1"/>
</dbReference>
<dbReference type="InterPro" id="IPR003660">
    <property type="entry name" value="HAMP_dom"/>
</dbReference>
<keyword evidence="8" id="KW-0472">Membrane</keyword>
<reference evidence="9 10" key="1">
    <citation type="journal article" date="2016" name="Int. J. Syst. Evol. Microbiol.">
        <title>Descriptions of Anaerotaenia torta gen. nov., sp. nov. and Anaerocolumna cellulosilytica gen. nov., sp. nov. isolated from a methanogenic reactor of cattle waste.</title>
        <authorList>
            <person name="Uek A."/>
            <person name="Ohtaki Y."/>
            <person name="Kaku N."/>
            <person name="Ueki K."/>
        </authorList>
    </citation>
    <scope>NUCLEOTIDE SEQUENCE [LARGE SCALE GENOMIC DNA]</scope>
    <source>
        <strain evidence="9 10">SN021</strain>
    </source>
</reference>
<dbReference type="Gene3D" id="3.30.565.10">
    <property type="entry name" value="Histidine kinase-like ATPase, C-terminal domain"/>
    <property type="match status" value="1"/>
</dbReference>
<protein>
    <recommendedName>
        <fullName evidence="3">histidine kinase</fullName>
        <ecNumber evidence="3">2.7.13.3</ecNumber>
    </recommendedName>
</protein>
<evidence type="ECO:0000256" key="6">
    <source>
        <dbReference type="ARBA" id="ARBA00022777"/>
    </source>
</evidence>
<evidence type="ECO:0000313" key="10">
    <source>
        <dbReference type="Proteomes" id="UP000515561"/>
    </source>
</evidence>
<keyword evidence="5" id="KW-0808">Transferase</keyword>
<dbReference type="SUPFAM" id="SSF55874">
    <property type="entry name" value="ATPase domain of HSP90 chaperone/DNA topoisomerase II/histidine kinase"/>
    <property type="match status" value="1"/>
</dbReference>
<dbReference type="EC" id="2.7.13.3" evidence="3"/>
<keyword evidence="7" id="KW-0902">Two-component regulatory system</keyword>
<evidence type="ECO:0000256" key="1">
    <source>
        <dbReference type="ARBA" id="ARBA00000085"/>
    </source>
</evidence>
<dbReference type="CDD" id="cd06225">
    <property type="entry name" value="HAMP"/>
    <property type="match status" value="1"/>
</dbReference>
<dbReference type="SUPFAM" id="SSF158472">
    <property type="entry name" value="HAMP domain-like"/>
    <property type="match status" value="1"/>
</dbReference>
<organism evidence="9 10">
    <name type="scientific">Anaerocolumna cellulosilytica</name>
    <dbReference type="NCBI Taxonomy" id="433286"/>
    <lineage>
        <taxon>Bacteria</taxon>
        <taxon>Bacillati</taxon>
        <taxon>Bacillota</taxon>
        <taxon>Clostridia</taxon>
        <taxon>Lachnospirales</taxon>
        <taxon>Lachnospiraceae</taxon>
        <taxon>Anaerocolumna</taxon>
    </lineage>
</organism>
<keyword evidence="10" id="KW-1185">Reference proteome</keyword>
<evidence type="ECO:0000256" key="4">
    <source>
        <dbReference type="ARBA" id="ARBA00022553"/>
    </source>
</evidence>
<dbReference type="InterPro" id="IPR005467">
    <property type="entry name" value="His_kinase_dom"/>
</dbReference>
<dbReference type="PROSITE" id="PS50885">
    <property type="entry name" value="HAMP"/>
    <property type="match status" value="1"/>
</dbReference>
<evidence type="ECO:0000256" key="3">
    <source>
        <dbReference type="ARBA" id="ARBA00012438"/>
    </source>
</evidence>
<dbReference type="Pfam" id="PF00512">
    <property type="entry name" value="HisKA"/>
    <property type="match status" value="1"/>
</dbReference>
<evidence type="ECO:0000256" key="2">
    <source>
        <dbReference type="ARBA" id="ARBA00004370"/>
    </source>
</evidence>
<dbReference type="InterPro" id="IPR003661">
    <property type="entry name" value="HisK_dim/P_dom"/>
</dbReference>
<name>A0A6S6RBG6_9FIRM</name>
<evidence type="ECO:0000256" key="5">
    <source>
        <dbReference type="ARBA" id="ARBA00022679"/>
    </source>
</evidence>
<dbReference type="Gene3D" id="6.10.340.10">
    <property type="match status" value="1"/>
</dbReference>
<dbReference type="SMART" id="SM00388">
    <property type="entry name" value="HisKA"/>
    <property type="match status" value="1"/>
</dbReference>
<gene>
    <name evidence="9" type="ORF">acsn021_38070</name>
</gene>
<dbReference type="InterPro" id="IPR003594">
    <property type="entry name" value="HATPase_dom"/>
</dbReference>
<evidence type="ECO:0000313" key="9">
    <source>
        <dbReference type="EMBL" id="BCJ96238.1"/>
    </source>
</evidence>